<dbReference type="InterPro" id="IPR001128">
    <property type="entry name" value="Cyt_P450"/>
</dbReference>
<dbReference type="InterPro" id="IPR002403">
    <property type="entry name" value="Cyt_P450_E_grp-IV"/>
</dbReference>
<gene>
    <name evidence="5" type="ORF">Cco03nite_17480</name>
</gene>
<keyword evidence="2 4" id="KW-0479">Metal-binding</keyword>
<keyword evidence="4" id="KW-0349">Heme</keyword>
<dbReference type="Pfam" id="PF00067">
    <property type="entry name" value="p450"/>
    <property type="match status" value="1"/>
</dbReference>
<evidence type="ECO:0000256" key="1">
    <source>
        <dbReference type="ARBA" id="ARBA00010617"/>
    </source>
</evidence>
<dbReference type="PANTHER" id="PTHR24305:SF166">
    <property type="entry name" value="CYTOCHROME P450 12A4, MITOCHONDRIAL-RELATED"/>
    <property type="match status" value="1"/>
</dbReference>
<dbReference type="PRINTS" id="PR00465">
    <property type="entry name" value="EP450IV"/>
</dbReference>
<dbReference type="InterPro" id="IPR050121">
    <property type="entry name" value="Cytochrome_P450_monoxygenase"/>
</dbReference>
<keyword evidence="6" id="KW-1185">Reference proteome</keyword>
<sequence>MPYRTEPERRRRRGLAAQQPAQDGLLDAASARVRTGLAMASALDTARVIAEVGVPALAQGVVLRRPAAVAGVAALDGDRRAVRLLQRLRERYDTDALALRAFGRDVVMLLSAQAVDRVLDGTPVPYSPATAEKRAALAHFQPTGVLISEEPLRARRRALNEAVLDTDLPVHRLAEVISAVARQEMTPLLSRPGRVEWRDFAGAFWRLVRRIVLGDEARDDVGLNALLDDLRRDANWAYLRPRRHVLFHRFRLRLATHLDLAEPGSLAGLLAEQDTAPDVDPYGQVPHWLFAFDAAGATAFRTLALLSTHASQRRRVREELAAWDPAGPPLLPYLSACVLEAVRLWPTTLAVLRESTAVTVWDQTTLPRGTSFVIFSALLNRDGEHLPDADRFQPDRWLDGQAATGPTLIPFSAGPAACPGRNLVLQTVTAALAALLLEHDLRLHARTRIAADRPLPYTLGHTELGFTVTPA</sequence>
<comment type="caution">
    <text evidence="5">The sequence shown here is derived from an EMBL/GenBank/DDBJ whole genome shotgun (WGS) entry which is preliminary data.</text>
</comment>
<dbReference type="PANTHER" id="PTHR24305">
    <property type="entry name" value="CYTOCHROME P450"/>
    <property type="match status" value="1"/>
</dbReference>
<evidence type="ECO:0000256" key="4">
    <source>
        <dbReference type="PIRSR" id="PIRSR602403-1"/>
    </source>
</evidence>
<dbReference type="InterPro" id="IPR036396">
    <property type="entry name" value="Cyt_P450_sf"/>
</dbReference>
<dbReference type="GO" id="GO:0016705">
    <property type="term" value="F:oxidoreductase activity, acting on paired donors, with incorporation or reduction of molecular oxygen"/>
    <property type="evidence" value="ECO:0007669"/>
    <property type="project" value="InterPro"/>
</dbReference>
<protein>
    <submittedName>
        <fullName evidence="5">Cytochrome P450</fullName>
    </submittedName>
</protein>
<dbReference type="Gene3D" id="1.10.630.10">
    <property type="entry name" value="Cytochrome P450"/>
    <property type="match status" value="1"/>
</dbReference>
<accession>A0A8J3KM18</accession>
<evidence type="ECO:0000256" key="3">
    <source>
        <dbReference type="ARBA" id="ARBA00023004"/>
    </source>
</evidence>
<comment type="cofactor">
    <cofactor evidence="4">
        <name>heme</name>
        <dbReference type="ChEBI" id="CHEBI:30413"/>
    </cofactor>
</comment>
<organism evidence="5 6">
    <name type="scientific">Catellatospora coxensis</name>
    <dbReference type="NCBI Taxonomy" id="310354"/>
    <lineage>
        <taxon>Bacteria</taxon>
        <taxon>Bacillati</taxon>
        <taxon>Actinomycetota</taxon>
        <taxon>Actinomycetes</taxon>
        <taxon>Micromonosporales</taxon>
        <taxon>Micromonosporaceae</taxon>
        <taxon>Catellatospora</taxon>
    </lineage>
</organism>
<dbReference type="SUPFAM" id="SSF48264">
    <property type="entry name" value="Cytochrome P450"/>
    <property type="match status" value="1"/>
</dbReference>
<dbReference type="AlphaFoldDB" id="A0A8J3KM18"/>
<dbReference type="EMBL" id="BONI01000011">
    <property type="protein sequence ID" value="GIG05048.1"/>
    <property type="molecule type" value="Genomic_DNA"/>
</dbReference>
<dbReference type="RefSeq" id="WP_203690865.1">
    <property type="nucleotide sequence ID" value="NZ_BAAALC010000016.1"/>
</dbReference>
<dbReference type="GO" id="GO:0005506">
    <property type="term" value="F:iron ion binding"/>
    <property type="evidence" value="ECO:0007669"/>
    <property type="project" value="InterPro"/>
</dbReference>
<reference evidence="5 6" key="1">
    <citation type="submission" date="2021-01" db="EMBL/GenBank/DDBJ databases">
        <title>Whole genome shotgun sequence of Catellatospora coxensis NBRC 107359.</title>
        <authorList>
            <person name="Komaki H."/>
            <person name="Tamura T."/>
        </authorList>
    </citation>
    <scope>NUCLEOTIDE SEQUENCE [LARGE SCALE GENOMIC DNA]</scope>
    <source>
        <strain evidence="5 6">NBRC 107359</strain>
    </source>
</reference>
<comment type="similarity">
    <text evidence="1">Belongs to the cytochrome P450 family.</text>
</comment>
<evidence type="ECO:0000256" key="2">
    <source>
        <dbReference type="ARBA" id="ARBA00022723"/>
    </source>
</evidence>
<dbReference type="GO" id="GO:0004497">
    <property type="term" value="F:monooxygenase activity"/>
    <property type="evidence" value="ECO:0007669"/>
    <property type="project" value="InterPro"/>
</dbReference>
<dbReference type="Proteomes" id="UP000630887">
    <property type="component" value="Unassembled WGS sequence"/>
</dbReference>
<keyword evidence="3 4" id="KW-0408">Iron</keyword>
<dbReference type="GO" id="GO:0020037">
    <property type="term" value="F:heme binding"/>
    <property type="evidence" value="ECO:0007669"/>
    <property type="project" value="InterPro"/>
</dbReference>
<name>A0A8J3KM18_9ACTN</name>
<feature type="binding site" description="axial binding residue" evidence="4">
    <location>
        <position position="418"/>
    </location>
    <ligand>
        <name>heme</name>
        <dbReference type="ChEBI" id="CHEBI:30413"/>
    </ligand>
    <ligandPart>
        <name>Fe</name>
        <dbReference type="ChEBI" id="CHEBI:18248"/>
    </ligandPart>
</feature>
<proteinExistence type="inferred from homology"/>
<evidence type="ECO:0000313" key="6">
    <source>
        <dbReference type="Proteomes" id="UP000630887"/>
    </source>
</evidence>
<evidence type="ECO:0000313" key="5">
    <source>
        <dbReference type="EMBL" id="GIG05048.1"/>
    </source>
</evidence>